<dbReference type="RefSeq" id="XP_007922140.1">
    <property type="nucleotide sequence ID" value="XM_007923949.1"/>
</dbReference>
<dbReference type="VEuPathDB" id="FungiDB:MYCFIDRAFT_210134"/>
<keyword evidence="4" id="KW-1185">Reference proteome</keyword>
<protein>
    <submittedName>
        <fullName evidence="3">Uncharacterized protein</fullName>
    </submittedName>
</protein>
<dbReference type="AlphaFoldDB" id="N1QBN2"/>
<feature type="compositionally biased region" description="Low complexity" evidence="1">
    <location>
        <begin position="132"/>
        <end position="149"/>
    </location>
</feature>
<feature type="compositionally biased region" description="Polar residues" evidence="1">
    <location>
        <begin position="85"/>
        <end position="94"/>
    </location>
</feature>
<dbReference type="STRING" id="383855.N1QBN2"/>
<dbReference type="KEGG" id="pfj:MYCFIDRAFT_210134"/>
<keyword evidence="2" id="KW-0732">Signal</keyword>
<dbReference type="HOGENOM" id="CLU_597335_0_0_1"/>
<feature type="region of interest" description="Disordered" evidence="1">
    <location>
        <begin position="208"/>
        <end position="247"/>
    </location>
</feature>
<dbReference type="GeneID" id="19336998"/>
<dbReference type="EMBL" id="KB446555">
    <property type="protein sequence ID" value="EME89566.1"/>
    <property type="molecule type" value="Genomic_DNA"/>
</dbReference>
<feature type="compositionally biased region" description="Polar residues" evidence="1">
    <location>
        <begin position="113"/>
        <end position="131"/>
    </location>
</feature>
<feature type="signal peptide" evidence="2">
    <location>
        <begin position="1"/>
        <end position="18"/>
    </location>
</feature>
<sequence length="458" mass="47000">MIAPITTVLISLLAFAAAQVDTDGATDSAPAFTFAPASSSDVPAFADDVQRTMSTQTELDAPNTTAPTGTPSVDGPRASPLAPVTASSESNLDMPTSSPTTTPSSSPEFAFAPTTTSPSFAFAPTTSSMEFSFQPQTQSSQAPTSPVTTKPSEPEQNTAIVESSETQLEQPTTTPEFTYSPSTTPSFTPSFTYSPSFTPSFTYSPSTTPSFTYSPSTTPSTTPSFTYNPPPPSSSIPGNPVEQHPHLEQSATSLIAPSPILAPSVSSLEKPSPSTITGAPIYKTLHVSQASNGNFMYGSHTLSPGAEITQGANPKFPTQIIDVKSSAEVLIENAAKTTETQYLSSGRPSATVTVRPVPSLNGGYYVLSAAPQEWVTLNGYTMAVSSVAVATEKAIAFQGHTVSMGGVTLVARPTAAAAAKSSQAGAESSRVPDSGVGRVGAAGSVVCVLSGLVVGLML</sequence>
<proteinExistence type="predicted"/>
<feature type="chain" id="PRO_5004110154" evidence="2">
    <location>
        <begin position="19"/>
        <end position="458"/>
    </location>
</feature>
<reference evidence="3 4" key="1">
    <citation type="journal article" date="2012" name="PLoS Pathog.">
        <title>Diverse lifestyles and strategies of plant pathogenesis encoded in the genomes of eighteen Dothideomycetes fungi.</title>
        <authorList>
            <person name="Ohm R.A."/>
            <person name="Feau N."/>
            <person name="Henrissat B."/>
            <person name="Schoch C.L."/>
            <person name="Horwitz B.A."/>
            <person name="Barry K.W."/>
            <person name="Condon B.J."/>
            <person name="Copeland A.C."/>
            <person name="Dhillon B."/>
            <person name="Glaser F."/>
            <person name="Hesse C.N."/>
            <person name="Kosti I."/>
            <person name="LaButti K."/>
            <person name="Lindquist E.A."/>
            <person name="Lucas S."/>
            <person name="Salamov A.A."/>
            <person name="Bradshaw R.E."/>
            <person name="Ciuffetti L."/>
            <person name="Hamelin R.C."/>
            <person name="Kema G.H.J."/>
            <person name="Lawrence C."/>
            <person name="Scott J.A."/>
            <person name="Spatafora J.W."/>
            <person name="Turgeon B.G."/>
            <person name="de Wit P.J.G.M."/>
            <person name="Zhong S."/>
            <person name="Goodwin S.B."/>
            <person name="Grigoriev I.V."/>
        </authorList>
    </citation>
    <scope>NUCLEOTIDE SEQUENCE [LARGE SCALE GENOMIC DNA]</scope>
    <source>
        <strain evidence="3 4">CIRAD86</strain>
    </source>
</reference>
<dbReference type="Proteomes" id="UP000016932">
    <property type="component" value="Unassembled WGS sequence"/>
</dbReference>
<feature type="compositionally biased region" description="Low complexity" evidence="1">
    <location>
        <begin position="95"/>
        <end position="107"/>
    </location>
</feature>
<feature type="compositionally biased region" description="Low complexity" evidence="1">
    <location>
        <begin position="162"/>
        <end position="184"/>
    </location>
</feature>
<evidence type="ECO:0000256" key="1">
    <source>
        <dbReference type="SAM" id="MobiDB-lite"/>
    </source>
</evidence>
<accession>N1QBN2</accession>
<dbReference type="OrthoDB" id="3642826at2759"/>
<name>N1QBN2_PSEFD</name>
<organism evidence="3 4">
    <name type="scientific">Pseudocercospora fijiensis (strain CIRAD86)</name>
    <name type="common">Black leaf streak disease fungus</name>
    <name type="synonym">Mycosphaerella fijiensis</name>
    <dbReference type="NCBI Taxonomy" id="383855"/>
    <lineage>
        <taxon>Eukaryota</taxon>
        <taxon>Fungi</taxon>
        <taxon>Dikarya</taxon>
        <taxon>Ascomycota</taxon>
        <taxon>Pezizomycotina</taxon>
        <taxon>Dothideomycetes</taxon>
        <taxon>Dothideomycetidae</taxon>
        <taxon>Mycosphaerellales</taxon>
        <taxon>Mycosphaerellaceae</taxon>
        <taxon>Pseudocercospora</taxon>
    </lineage>
</organism>
<feature type="region of interest" description="Disordered" evidence="1">
    <location>
        <begin position="55"/>
        <end position="184"/>
    </location>
</feature>
<feature type="compositionally biased region" description="Low complexity" evidence="1">
    <location>
        <begin position="208"/>
        <end position="227"/>
    </location>
</feature>
<evidence type="ECO:0000313" key="3">
    <source>
        <dbReference type="EMBL" id="EME89566.1"/>
    </source>
</evidence>
<gene>
    <name evidence="3" type="ORF">MYCFIDRAFT_210134</name>
</gene>
<feature type="compositionally biased region" description="Polar residues" evidence="1">
    <location>
        <begin position="55"/>
        <end position="71"/>
    </location>
</feature>
<evidence type="ECO:0000256" key="2">
    <source>
        <dbReference type="SAM" id="SignalP"/>
    </source>
</evidence>
<evidence type="ECO:0000313" key="4">
    <source>
        <dbReference type="Proteomes" id="UP000016932"/>
    </source>
</evidence>
<feature type="compositionally biased region" description="Polar residues" evidence="1">
    <location>
        <begin position="150"/>
        <end position="161"/>
    </location>
</feature>